<keyword evidence="2" id="KW-0547">Nucleotide-binding</keyword>
<dbReference type="PANTHER" id="PTHR13504:SF38">
    <property type="entry name" value="FIDO DOMAIN-CONTAINING PROTEIN"/>
    <property type="match status" value="1"/>
</dbReference>
<gene>
    <name evidence="5" type="ORF">A3J65_01145</name>
</gene>
<evidence type="ECO:0000256" key="1">
    <source>
        <dbReference type="PIRSR" id="PIRSR640198-1"/>
    </source>
</evidence>
<dbReference type="SUPFAM" id="SSF140931">
    <property type="entry name" value="Fic-like"/>
    <property type="match status" value="1"/>
</dbReference>
<evidence type="ECO:0000256" key="2">
    <source>
        <dbReference type="PIRSR" id="PIRSR640198-2"/>
    </source>
</evidence>
<dbReference type="EMBL" id="MHIK01000065">
    <property type="protein sequence ID" value="OGY50185.1"/>
    <property type="molecule type" value="Genomic_DNA"/>
</dbReference>
<feature type="site" description="Important for autoinhibition of adenylyltransferase activity" evidence="3">
    <location>
        <position position="48"/>
    </location>
</feature>
<feature type="binding site" evidence="2">
    <location>
        <begin position="179"/>
        <end position="186"/>
    </location>
    <ligand>
        <name>ATP</name>
        <dbReference type="ChEBI" id="CHEBI:30616"/>
    </ligand>
</feature>
<feature type="active site" evidence="1">
    <location>
        <position position="175"/>
    </location>
</feature>
<dbReference type="InterPro" id="IPR003812">
    <property type="entry name" value="Fido"/>
</dbReference>
<dbReference type="InterPro" id="IPR036597">
    <property type="entry name" value="Fido-like_dom_sf"/>
</dbReference>
<feature type="binding site" evidence="2">
    <location>
        <begin position="130"/>
        <end position="133"/>
    </location>
    <ligand>
        <name>ATP</name>
        <dbReference type="ChEBI" id="CHEBI:30616"/>
    </ligand>
</feature>
<organism evidence="5 6">
    <name type="scientific">Candidatus Buchananbacteria bacterium RIFCSPHIGHO2_02_FULL_45_11b</name>
    <dbReference type="NCBI Taxonomy" id="1797541"/>
    <lineage>
        <taxon>Bacteria</taxon>
        <taxon>Candidatus Buchananiibacteriota</taxon>
    </lineage>
</organism>
<evidence type="ECO:0000259" key="4">
    <source>
        <dbReference type="PROSITE" id="PS51459"/>
    </source>
</evidence>
<dbReference type="Pfam" id="PF02661">
    <property type="entry name" value="Fic"/>
    <property type="match status" value="1"/>
</dbReference>
<proteinExistence type="predicted"/>
<dbReference type="PANTHER" id="PTHR13504">
    <property type="entry name" value="FIDO DOMAIN-CONTAINING PROTEIN DDB_G0283145"/>
    <property type="match status" value="1"/>
</dbReference>
<dbReference type="Proteomes" id="UP000178501">
    <property type="component" value="Unassembled WGS sequence"/>
</dbReference>
<protein>
    <recommendedName>
        <fullName evidence="4">Fido domain-containing protein</fullName>
    </recommendedName>
</protein>
<dbReference type="Gene3D" id="1.10.3290.10">
    <property type="entry name" value="Fido-like domain"/>
    <property type="match status" value="1"/>
</dbReference>
<sequence>MAITKPIKNRLTALKSEYDALRKGKESLLAMIDEAEVPESVYNSNAIENSTLTLKETEKILLDMEISRNVSLREVYEAKNLARVIGYIRNKGKETETDKETILLLHQMLIGGIDDKIAGRFRKPGEYVRVGTHVAPAPEHVERMIEAIITEYTGDLSNYFLDKVAKFHLDFETAHPFCDGNGRIGRALICFQLQRLGFPIIIVRDREKKGYYKSFAEYRDKKNTKPMEKVVALALMESLNKRITYLKRQKVITLSEYTKMRRLSAPGMINAARRQNIPAFREKGVWKIGEDFIYNPRKEK</sequence>
<evidence type="ECO:0000313" key="5">
    <source>
        <dbReference type="EMBL" id="OGY50185.1"/>
    </source>
</evidence>
<feature type="domain" description="Fido" evidence="4">
    <location>
        <begin position="97"/>
        <end position="236"/>
    </location>
</feature>
<dbReference type="AlphaFoldDB" id="A0A1G1YCV0"/>
<comment type="caution">
    <text evidence="5">The sequence shown here is derived from an EMBL/GenBank/DDBJ whole genome shotgun (WGS) entry which is preliminary data.</text>
</comment>
<reference evidence="5 6" key="1">
    <citation type="journal article" date="2016" name="Nat. Commun.">
        <title>Thousands of microbial genomes shed light on interconnected biogeochemical processes in an aquifer system.</title>
        <authorList>
            <person name="Anantharaman K."/>
            <person name="Brown C.T."/>
            <person name="Hug L.A."/>
            <person name="Sharon I."/>
            <person name="Castelle C.J."/>
            <person name="Probst A.J."/>
            <person name="Thomas B.C."/>
            <person name="Singh A."/>
            <person name="Wilkins M.J."/>
            <person name="Karaoz U."/>
            <person name="Brodie E.L."/>
            <person name="Williams K.H."/>
            <person name="Hubbard S.S."/>
            <person name="Banfield J.F."/>
        </authorList>
    </citation>
    <scope>NUCLEOTIDE SEQUENCE [LARGE SCALE GENOMIC DNA]</scope>
</reference>
<dbReference type="PROSITE" id="PS51459">
    <property type="entry name" value="FIDO"/>
    <property type="match status" value="1"/>
</dbReference>
<dbReference type="GO" id="GO:0005524">
    <property type="term" value="F:ATP binding"/>
    <property type="evidence" value="ECO:0007669"/>
    <property type="project" value="UniProtKB-KW"/>
</dbReference>
<feature type="binding site" evidence="2">
    <location>
        <begin position="211"/>
        <end position="212"/>
    </location>
    <ligand>
        <name>ATP</name>
        <dbReference type="ChEBI" id="CHEBI:30616"/>
    </ligand>
</feature>
<keyword evidence="2" id="KW-0067">ATP-binding</keyword>
<dbReference type="InterPro" id="IPR040198">
    <property type="entry name" value="Fido_containing"/>
</dbReference>
<evidence type="ECO:0000256" key="3">
    <source>
        <dbReference type="PIRSR" id="PIRSR640198-3"/>
    </source>
</evidence>
<accession>A0A1G1YCV0</accession>
<evidence type="ECO:0000313" key="6">
    <source>
        <dbReference type="Proteomes" id="UP000178501"/>
    </source>
</evidence>
<name>A0A1G1YCV0_9BACT</name>